<organism evidence="2 3">
    <name type="scientific">Nematocida ausubeli (strain ATCC PRA-371 / ERTm2)</name>
    <name type="common">Nematode killer fungus</name>
    <dbReference type="NCBI Taxonomy" id="1913371"/>
    <lineage>
        <taxon>Eukaryota</taxon>
        <taxon>Fungi</taxon>
        <taxon>Fungi incertae sedis</taxon>
        <taxon>Microsporidia</taxon>
        <taxon>Nematocida</taxon>
    </lineage>
</organism>
<keyword evidence="1" id="KW-0812">Transmembrane</keyword>
<protein>
    <submittedName>
        <fullName evidence="2">Uncharacterized protein</fullName>
    </submittedName>
</protein>
<name>A0A086J4G8_NEMA1</name>
<keyword evidence="1" id="KW-1133">Transmembrane helix</keyword>
<accession>A0A086J4G8</accession>
<keyword evidence="3" id="KW-1185">Reference proteome</keyword>
<feature type="transmembrane region" description="Helical" evidence="1">
    <location>
        <begin position="6"/>
        <end position="31"/>
    </location>
</feature>
<dbReference type="RefSeq" id="XP_052905591.1">
    <property type="nucleotide sequence ID" value="XM_053047766.1"/>
</dbReference>
<dbReference type="HOGENOM" id="CLU_2278200_0_0_1"/>
<evidence type="ECO:0000313" key="2">
    <source>
        <dbReference type="EMBL" id="KFG27036.1"/>
    </source>
</evidence>
<comment type="caution">
    <text evidence="2">The sequence shown here is derived from an EMBL/GenBank/DDBJ whole genome shotgun (WGS) entry which is preliminary data.</text>
</comment>
<dbReference type="EMBL" id="AKIJ01000001">
    <property type="protein sequence ID" value="KFG27036.1"/>
    <property type="molecule type" value="Genomic_DNA"/>
</dbReference>
<dbReference type="GeneID" id="77675081"/>
<proteinExistence type="predicted"/>
<dbReference type="Proteomes" id="UP000054524">
    <property type="component" value="Unassembled WGS sequence"/>
</dbReference>
<reference evidence="2 3" key="1">
    <citation type="journal article" date="2014" name="Genome Announc.">
        <title>Genome Sequence of the Microsporidian Species Nematocida sp1 Strain ERTm6 (ATCC PRA-372).</title>
        <authorList>
            <person name="Bakowski M.A."/>
            <person name="Priest M."/>
            <person name="Young S."/>
            <person name="Cuomo C.A."/>
            <person name="Troemel E.R."/>
        </authorList>
    </citation>
    <scope>NUCLEOTIDE SEQUENCE [LARGE SCALE GENOMIC DNA]</scope>
    <source>
        <strain evidence="2 3">ERTm6</strain>
    </source>
</reference>
<evidence type="ECO:0000313" key="3">
    <source>
        <dbReference type="Proteomes" id="UP000054524"/>
    </source>
</evidence>
<sequence>MGVITRPIKIVIGCAVVLLLLLLIIGSIFMVSKKNSKGGFGMNSSENIHGHAHIHGHTAISVQEETSPVFMSDISEEKKGNGTITVKTLGGHTHCGHNGHECG</sequence>
<keyword evidence="1" id="KW-0472">Membrane</keyword>
<evidence type="ECO:0000256" key="1">
    <source>
        <dbReference type="SAM" id="Phobius"/>
    </source>
</evidence>
<dbReference type="AlphaFoldDB" id="A0A086J4G8"/>
<gene>
    <name evidence="2" type="ORF">NESG_00108</name>
</gene>